<feature type="domain" description="Cyclin N-terminal" evidence="2">
    <location>
        <begin position="62"/>
        <end position="158"/>
    </location>
</feature>
<feature type="compositionally biased region" description="Low complexity" evidence="1">
    <location>
        <begin position="7"/>
        <end position="18"/>
    </location>
</feature>
<comment type="caution">
    <text evidence="3">The sequence shown here is derived from an EMBL/GenBank/DDBJ whole genome shotgun (WGS) entry which is preliminary data.</text>
</comment>
<evidence type="ECO:0000256" key="1">
    <source>
        <dbReference type="SAM" id="MobiDB-lite"/>
    </source>
</evidence>
<dbReference type="Gene3D" id="1.10.472.10">
    <property type="entry name" value="Cyclin-like"/>
    <property type="match status" value="1"/>
</dbReference>
<protein>
    <recommendedName>
        <fullName evidence="2">Cyclin N-terminal domain-containing protein</fullName>
    </recommendedName>
</protein>
<evidence type="ECO:0000313" key="4">
    <source>
        <dbReference type="Proteomes" id="UP001556367"/>
    </source>
</evidence>
<dbReference type="SUPFAM" id="SSF47954">
    <property type="entry name" value="Cyclin-like"/>
    <property type="match status" value="1"/>
</dbReference>
<gene>
    <name evidence="3" type="ORF">HGRIS_005491</name>
</gene>
<reference evidence="4" key="1">
    <citation type="submission" date="2024-06" db="EMBL/GenBank/DDBJ databases">
        <title>Multi-omics analyses provide insights into the biosynthesis of the anticancer antibiotic pleurotin in Hohenbuehelia grisea.</title>
        <authorList>
            <person name="Weaver J.A."/>
            <person name="Alberti F."/>
        </authorList>
    </citation>
    <scope>NUCLEOTIDE SEQUENCE [LARGE SCALE GENOMIC DNA]</scope>
    <source>
        <strain evidence="4">T-177</strain>
    </source>
</reference>
<dbReference type="Pfam" id="PF00134">
    <property type="entry name" value="Cyclin_N"/>
    <property type="match status" value="1"/>
</dbReference>
<proteinExistence type="predicted"/>
<accession>A0ABR3JZ83</accession>
<evidence type="ECO:0000313" key="3">
    <source>
        <dbReference type="EMBL" id="KAL0960448.1"/>
    </source>
</evidence>
<feature type="region of interest" description="Disordered" evidence="1">
    <location>
        <begin position="187"/>
        <end position="216"/>
    </location>
</feature>
<dbReference type="Proteomes" id="UP001556367">
    <property type="component" value="Unassembled WGS sequence"/>
</dbReference>
<sequence length="351" mass="39240">MATIDDSPSLSPSPQIPSVAPSPESDPQPDPFYGHEAISRQCARFITQLFACAEPPPATPTKEKLPYFIAYALHRTKLPQGVTLAALTLLQRLKARFPSARGSSGQRLFISALMIASKAICDDTYSNKSWSIVAQGMFSLREINQMEREMCVYLGWELAFDEKIEDLSASDVLTAICEKIAHIDLKPPASATPTQTEEDNNTTLEESITPDADPVNGADAGNHCRRYLERIWDGIRYVVRGKDAEAMKARVKTRSPSPLRKHMKRMPNITVNITTTNSHNTSSVIDNSRGNHYNNNNGSGSFSIRGPESGRALPFDWVYLWVPCWIWDYQAFRWAWTWVLQSCSPVSRCLA</sequence>
<dbReference type="InterPro" id="IPR036915">
    <property type="entry name" value="Cyclin-like_sf"/>
</dbReference>
<evidence type="ECO:0000259" key="2">
    <source>
        <dbReference type="Pfam" id="PF00134"/>
    </source>
</evidence>
<dbReference type="EMBL" id="JASNQZ010000001">
    <property type="protein sequence ID" value="KAL0960448.1"/>
    <property type="molecule type" value="Genomic_DNA"/>
</dbReference>
<dbReference type="PANTHER" id="PTHR15615">
    <property type="match status" value="1"/>
</dbReference>
<organism evidence="3 4">
    <name type="scientific">Hohenbuehelia grisea</name>
    <dbReference type="NCBI Taxonomy" id="104357"/>
    <lineage>
        <taxon>Eukaryota</taxon>
        <taxon>Fungi</taxon>
        <taxon>Dikarya</taxon>
        <taxon>Basidiomycota</taxon>
        <taxon>Agaricomycotina</taxon>
        <taxon>Agaricomycetes</taxon>
        <taxon>Agaricomycetidae</taxon>
        <taxon>Agaricales</taxon>
        <taxon>Pleurotineae</taxon>
        <taxon>Pleurotaceae</taxon>
        <taxon>Hohenbuehelia</taxon>
    </lineage>
</organism>
<dbReference type="InterPro" id="IPR013922">
    <property type="entry name" value="Cyclin_PHO80-like"/>
</dbReference>
<dbReference type="InterPro" id="IPR006671">
    <property type="entry name" value="Cyclin_N"/>
</dbReference>
<feature type="region of interest" description="Disordered" evidence="1">
    <location>
        <begin position="1"/>
        <end position="33"/>
    </location>
</feature>
<dbReference type="CDD" id="cd20557">
    <property type="entry name" value="CYCLIN_ScPCL1-like"/>
    <property type="match status" value="1"/>
</dbReference>
<feature type="compositionally biased region" description="Polar residues" evidence="1">
    <location>
        <begin position="191"/>
        <end position="206"/>
    </location>
</feature>
<dbReference type="PANTHER" id="PTHR15615:SF108">
    <property type="entry name" value="PROTEIN CNPPD1"/>
    <property type="match status" value="1"/>
</dbReference>
<keyword evidence="4" id="KW-1185">Reference proteome</keyword>
<name>A0ABR3JZ83_9AGAR</name>